<organism evidence="1 2">
    <name type="scientific">Candidatus Daviesbacteria bacterium GW2011_GWB1_36_5</name>
    <dbReference type="NCBI Taxonomy" id="1618426"/>
    <lineage>
        <taxon>Bacteria</taxon>
        <taxon>Candidatus Daviesiibacteriota</taxon>
    </lineage>
</organism>
<comment type="caution">
    <text evidence="1">The sequence shown here is derived from an EMBL/GenBank/DDBJ whole genome shotgun (WGS) entry which is preliminary data.</text>
</comment>
<reference evidence="1 2" key="1">
    <citation type="journal article" date="2015" name="Nature">
        <title>rRNA introns, odd ribosomes, and small enigmatic genomes across a large radiation of phyla.</title>
        <authorList>
            <person name="Brown C.T."/>
            <person name="Hug L.A."/>
            <person name="Thomas B.C."/>
            <person name="Sharon I."/>
            <person name="Castelle C.J."/>
            <person name="Singh A."/>
            <person name="Wilkins M.J."/>
            <person name="Williams K.H."/>
            <person name="Banfield J.F."/>
        </authorList>
    </citation>
    <scope>NUCLEOTIDE SEQUENCE [LARGE SCALE GENOMIC DNA]</scope>
</reference>
<dbReference type="AlphaFoldDB" id="A0A0G0EJI7"/>
<sequence>MKLQIIEKLDIFLKNHPLKEECEVVYFLVELRKLLDREREQNQSEKYTLVRFHADWIVHTRKDHITVAMKEIMGKIDESIDTYPKDENIDFLLLPEFKKELASLLEEYSLPHNFCSNDEEWLNFMVALTSALADQPIINPTPNIAEFRYIDLKKEGIMANIDFRGTKTGSSITLGFGL</sequence>
<dbReference type="Proteomes" id="UP000034492">
    <property type="component" value="Unassembled WGS sequence"/>
</dbReference>
<gene>
    <name evidence="1" type="ORF">US19_C0053G0003</name>
</gene>
<evidence type="ECO:0000313" key="1">
    <source>
        <dbReference type="EMBL" id="KKQ07213.1"/>
    </source>
</evidence>
<evidence type="ECO:0000313" key="2">
    <source>
        <dbReference type="Proteomes" id="UP000034492"/>
    </source>
</evidence>
<proteinExistence type="predicted"/>
<accession>A0A0G0EJI7</accession>
<protein>
    <submittedName>
        <fullName evidence="1">Uncharacterized protein</fullName>
    </submittedName>
</protein>
<dbReference type="EMBL" id="LBSA01000053">
    <property type="protein sequence ID" value="KKQ07213.1"/>
    <property type="molecule type" value="Genomic_DNA"/>
</dbReference>
<name>A0A0G0EJI7_9BACT</name>